<reference evidence="3" key="3">
    <citation type="submission" date="2015-06" db="UniProtKB">
        <authorList>
            <consortium name="EnsemblProtists"/>
        </authorList>
    </citation>
    <scope>IDENTIFICATION</scope>
</reference>
<dbReference type="HOGENOM" id="CLU_1597575_0_0_1"/>
<accession>L1IB96</accession>
<evidence type="ECO:0000313" key="4">
    <source>
        <dbReference type="Proteomes" id="UP000011087"/>
    </source>
</evidence>
<dbReference type="EMBL" id="JH993152">
    <property type="protein sequence ID" value="EKX33189.1"/>
    <property type="molecule type" value="Genomic_DNA"/>
</dbReference>
<dbReference type="Proteomes" id="UP000011087">
    <property type="component" value="Unassembled WGS sequence"/>
</dbReference>
<dbReference type="GO" id="GO:0046872">
    <property type="term" value="F:metal ion binding"/>
    <property type="evidence" value="ECO:0007669"/>
    <property type="project" value="InterPro"/>
</dbReference>
<organism evidence="2">
    <name type="scientific">Guillardia theta (strain CCMP2712)</name>
    <name type="common">Cryptophyte</name>
    <dbReference type="NCBI Taxonomy" id="905079"/>
    <lineage>
        <taxon>Eukaryota</taxon>
        <taxon>Cryptophyceae</taxon>
        <taxon>Pyrenomonadales</taxon>
        <taxon>Geminigeraceae</taxon>
        <taxon>Guillardia</taxon>
    </lineage>
</organism>
<evidence type="ECO:0000313" key="3">
    <source>
        <dbReference type="EnsemblProtists" id="EKX33189"/>
    </source>
</evidence>
<feature type="compositionally biased region" description="Polar residues" evidence="1">
    <location>
        <begin position="76"/>
        <end position="100"/>
    </location>
</feature>
<dbReference type="GO" id="GO:0004842">
    <property type="term" value="F:ubiquitin-protein transferase activity"/>
    <property type="evidence" value="ECO:0007669"/>
    <property type="project" value="InterPro"/>
</dbReference>
<proteinExistence type="predicted"/>
<evidence type="ECO:0000256" key="1">
    <source>
        <dbReference type="SAM" id="MobiDB-lite"/>
    </source>
</evidence>
<dbReference type="PaxDb" id="55529-EKX33189"/>
<sequence length="167" mass="18024">MALDCADPAEFCVGVILSFSQCPEAMRCDVLWDNGKVLKGYRVGFQGAYDLEVADSSRNPRSENVFQSLVDDSKRGTLSRSSSTDSLQENDGGRKTSNCTTNSCPRSGMFGRFSFGKKKPVADKASLASFQQLQSNATGTHSRFSGEGILVDISVGYLDPLNSISRA</sequence>
<feature type="region of interest" description="Disordered" evidence="1">
    <location>
        <begin position="66"/>
        <end position="100"/>
    </location>
</feature>
<dbReference type="RefSeq" id="XP_005820169.1">
    <property type="nucleotide sequence ID" value="XM_005820112.1"/>
</dbReference>
<name>L1IB96_GUITC</name>
<dbReference type="AlphaFoldDB" id="L1IB96"/>
<dbReference type="GeneID" id="17289917"/>
<evidence type="ECO:0000313" key="2">
    <source>
        <dbReference type="EMBL" id="EKX33189.1"/>
    </source>
</evidence>
<reference evidence="4" key="2">
    <citation type="submission" date="2012-11" db="EMBL/GenBank/DDBJ databases">
        <authorList>
            <person name="Kuo A."/>
            <person name="Curtis B.A."/>
            <person name="Tanifuji G."/>
            <person name="Burki F."/>
            <person name="Gruber A."/>
            <person name="Irimia M."/>
            <person name="Maruyama S."/>
            <person name="Arias M.C."/>
            <person name="Ball S.G."/>
            <person name="Gile G.H."/>
            <person name="Hirakawa Y."/>
            <person name="Hopkins J.F."/>
            <person name="Rensing S.A."/>
            <person name="Schmutz J."/>
            <person name="Symeonidi A."/>
            <person name="Elias M."/>
            <person name="Eveleigh R.J."/>
            <person name="Herman E.K."/>
            <person name="Klute M.J."/>
            <person name="Nakayama T."/>
            <person name="Obornik M."/>
            <person name="Reyes-Prieto A."/>
            <person name="Armbrust E.V."/>
            <person name="Aves S.J."/>
            <person name="Beiko R.G."/>
            <person name="Coutinho P."/>
            <person name="Dacks J.B."/>
            <person name="Durnford D.G."/>
            <person name="Fast N.M."/>
            <person name="Green B.R."/>
            <person name="Grisdale C."/>
            <person name="Hempe F."/>
            <person name="Henrissat B."/>
            <person name="Hoppner M.P."/>
            <person name="Ishida K.-I."/>
            <person name="Kim E."/>
            <person name="Koreny L."/>
            <person name="Kroth P.G."/>
            <person name="Liu Y."/>
            <person name="Malik S.-B."/>
            <person name="Maier U.G."/>
            <person name="McRose D."/>
            <person name="Mock T."/>
            <person name="Neilson J.A."/>
            <person name="Onodera N.T."/>
            <person name="Poole A.M."/>
            <person name="Pritham E.J."/>
            <person name="Richards T.A."/>
            <person name="Rocap G."/>
            <person name="Roy S.W."/>
            <person name="Sarai C."/>
            <person name="Schaack S."/>
            <person name="Shirato S."/>
            <person name="Slamovits C.H."/>
            <person name="Spencer D.F."/>
            <person name="Suzuki S."/>
            <person name="Worden A.Z."/>
            <person name="Zauner S."/>
            <person name="Barry K."/>
            <person name="Bell C."/>
            <person name="Bharti A.K."/>
            <person name="Crow J.A."/>
            <person name="Grimwood J."/>
            <person name="Kramer R."/>
            <person name="Lindquist E."/>
            <person name="Lucas S."/>
            <person name="Salamov A."/>
            <person name="McFadden G.I."/>
            <person name="Lane C.E."/>
            <person name="Keeling P.J."/>
            <person name="Gray M.W."/>
            <person name="Grigoriev I.V."/>
            <person name="Archibald J.M."/>
        </authorList>
    </citation>
    <scope>NUCLEOTIDE SEQUENCE</scope>
    <source>
        <strain evidence="4">CCMP2712</strain>
    </source>
</reference>
<reference evidence="2 4" key="1">
    <citation type="journal article" date="2012" name="Nature">
        <title>Algal genomes reveal evolutionary mosaicism and the fate of nucleomorphs.</title>
        <authorList>
            <consortium name="DOE Joint Genome Institute"/>
            <person name="Curtis B.A."/>
            <person name="Tanifuji G."/>
            <person name="Burki F."/>
            <person name="Gruber A."/>
            <person name="Irimia M."/>
            <person name="Maruyama S."/>
            <person name="Arias M.C."/>
            <person name="Ball S.G."/>
            <person name="Gile G.H."/>
            <person name="Hirakawa Y."/>
            <person name="Hopkins J.F."/>
            <person name="Kuo A."/>
            <person name="Rensing S.A."/>
            <person name="Schmutz J."/>
            <person name="Symeonidi A."/>
            <person name="Elias M."/>
            <person name="Eveleigh R.J."/>
            <person name="Herman E.K."/>
            <person name="Klute M.J."/>
            <person name="Nakayama T."/>
            <person name="Obornik M."/>
            <person name="Reyes-Prieto A."/>
            <person name="Armbrust E.V."/>
            <person name="Aves S.J."/>
            <person name="Beiko R.G."/>
            <person name="Coutinho P."/>
            <person name="Dacks J.B."/>
            <person name="Durnford D.G."/>
            <person name="Fast N.M."/>
            <person name="Green B.R."/>
            <person name="Grisdale C.J."/>
            <person name="Hempel F."/>
            <person name="Henrissat B."/>
            <person name="Hoppner M.P."/>
            <person name="Ishida K."/>
            <person name="Kim E."/>
            <person name="Koreny L."/>
            <person name="Kroth P.G."/>
            <person name="Liu Y."/>
            <person name="Malik S.B."/>
            <person name="Maier U.G."/>
            <person name="McRose D."/>
            <person name="Mock T."/>
            <person name="Neilson J.A."/>
            <person name="Onodera N.T."/>
            <person name="Poole A.M."/>
            <person name="Pritham E.J."/>
            <person name="Richards T.A."/>
            <person name="Rocap G."/>
            <person name="Roy S.W."/>
            <person name="Sarai C."/>
            <person name="Schaack S."/>
            <person name="Shirato S."/>
            <person name="Slamovits C.H."/>
            <person name="Spencer D.F."/>
            <person name="Suzuki S."/>
            <person name="Worden A.Z."/>
            <person name="Zauner S."/>
            <person name="Barry K."/>
            <person name="Bell C."/>
            <person name="Bharti A.K."/>
            <person name="Crow J.A."/>
            <person name="Grimwood J."/>
            <person name="Kramer R."/>
            <person name="Lindquist E."/>
            <person name="Lucas S."/>
            <person name="Salamov A."/>
            <person name="McFadden G.I."/>
            <person name="Lane C.E."/>
            <person name="Keeling P.J."/>
            <person name="Gray M.W."/>
            <person name="Grigoriev I.V."/>
            <person name="Archibald J.M."/>
        </authorList>
    </citation>
    <scope>NUCLEOTIDE SEQUENCE</scope>
    <source>
        <strain evidence="2 4">CCMP2712</strain>
    </source>
</reference>
<protein>
    <submittedName>
        <fullName evidence="2 3">Uncharacterized protein</fullName>
    </submittedName>
</protein>
<keyword evidence="4" id="KW-1185">Reference proteome</keyword>
<dbReference type="InterPro" id="IPR037252">
    <property type="entry name" value="Mib_Herc2_sf"/>
</dbReference>
<dbReference type="SUPFAM" id="SSF159034">
    <property type="entry name" value="Mib/herc2 domain-like"/>
    <property type="match status" value="1"/>
</dbReference>
<dbReference type="Gene3D" id="2.30.30.40">
    <property type="entry name" value="SH3 Domains"/>
    <property type="match status" value="1"/>
</dbReference>
<gene>
    <name evidence="2" type="ORF">GUITHDRAFT_156131</name>
</gene>
<dbReference type="EnsemblProtists" id="EKX33189">
    <property type="protein sequence ID" value="EKX33189"/>
    <property type="gene ID" value="GUITHDRAFT_156131"/>
</dbReference>
<dbReference type="KEGG" id="gtt:GUITHDRAFT_156131"/>